<dbReference type="Pfam" id="PF00326">
    <property type="entry name" value="Peptidase_S9"/>
    <property type="match status" value="1"/>
</dbReference>
<dbReference type="InterPro" id="IPR001375">
    <property type="entry name" value="Peptidase_S9_cat"/>
</dbReference>
<evidence type="ECO:0000256" key="3">
    <source>
        <dbReference type="ARBA" id="ARBA00022670"/>
    </source>
</evidence>
<dbReference type="PANTHER" id="PTHR42881:SF2">
    <property type="entry name" value="PROLYL ENDOPEPTIDASE"/>
    <property type="match status" value="1"/>
</dbReference>
<dbReference type="EMBL" id="JAAGNX010000002">
    <property type="protein sequence ID" value="NDV61961.1"/>
    <property type="molecule type" value="Genomic_DNA"/>
</dbReference>
<dbReference type="RefSeq" id="WP_163963432.1">
    <property type="nucleotide sequence ID" value="NZ_JAAGNX010000002.1"/>
</dbReference>
<dbReference type="InterPro" id="IPR051167">
    <property type="entry name" value="Prolyl_oligopep/macrocyclase"/>
</dbReference>
<name>A0A6B2LZ25_9BACT</name>
<evidence type="ECO:0000259" key="8">
    <source>
        <dbReference type="Pfam" id="PF02897"/>
    </source>
</evidence>
<dbReference type="GO" id="GO:0006508">
    <property type="term" value="P:proteolysis"/>
    <property type="evidence" value="ECO:0007669"/>
    <property type="project" value="UniProtKB-KW"/>
</dbReference>
<reference evidence="9 10" key="1">
    <citation type="submission" date="2020-02" db="EMBL/GenBank/DDBJ databases">
        <title>Albibacoteraceae fam. nov., the first described family within the subdivision 4 Verrucomicrobia.</title>
        <authorList>
            <person name="Xi F."/>
        </authorList>
    </citation>
    <scope>NUCLEOTIDE SEQUENCE [LARGE SCALE GENOMIC DNA]</scope>
    <source>
        <strain evidence="9 10">CK1056</strain>
    </source>
</reference>
<feature type="domain" description="Peptidase S9A N-terminal" evidence="8">
    <location>
        <begin position="37"/>
        <end position="448"/>
    </location>
</feature>
<feature type="domain" description="Peptidase S9 prolyl oligopeptidase catalytic" evidence="7">
    <location>
        <begin position="511"/>
        <end position="722"/>
    </location>
</feature>
<keyword evidence="6" id="KW-0732">Signal</keyword>
<feature type="signal peptide" evidence="6">
    <location>
        <begin position="1"/>
        <end position="20"/>
    </location>
</feature>
<evidence type="ECO:0000259" key="7">
    <source>
        <dbReference type="Pfam" id="PF00326"/>
    </source>
</evidence>
<dbReference type="AlphaFoldDB" id="A0A6B2LZ25"/>
<evidence type="ECO:0000313" key="10">
    <source>
        <dbReference type="Proteomes" id="UP000478417"/>
    </source>
</evidence>
<dbReference type="Gene3D" id="3.40.50.1820">
    <property type="entry name" value="alpha/beta hydrolase"/>
    <property type="match status" value="1"/>
</dbReference>
<evidence type="ECO:0000256" key="1">
    <source>
        <dbReference type="ARBA" id="ARBA00001070"/>
    </source>
</evidence>
<protein>
    <recommendedName>
        <fullName evidence="2">prolyl oligopeptidase</fullName>
        <ecNumber evidence="2">3.4.21.26</ecNumber>
    </recommendedName>
</protein>
<comment type="caution">
    <text evidence="9">The sequence shown here is derived from an EMBL/GenBank/DDBJ whole genome shotgun (WGS) entry which is preliminary data.</text>
</comment>
<keyword evidence="4" id="KW-0378">Hydrolase</keyword>
<dbReference type="InterPro" id="IPR002470">
    <property type="entry name" value="Peptidase_S9A"/>
</dbReference>
<dbReference type="EC" id="3.4.21.26" evidence="2"/>
<accession>A0A6B2LZ25</accession>
<dbReference type="PANTHER" id="PTHR42881">
    <property type="entry name" value="PROLYL ENDOPEPTIDASE"/>
    <property type="match status" value="1"/>
</dbReference>
<dbReference type="Gene3D" id="2.130.10.120">
    <property type="entry name" value="Prolyl oligopeptidase, N-terminal domain"/>
    <property type="match status" value="1"/>
</dbReference>
<dbReference type="GO" id="GO:0070012">
    <property type="term" value="F:oligopeptidase activity"/>
    <property type="evidence" value="ECO:0007669"/>
    <property type="project" value="TreeGrafter"/>
</dbReference>
<dbReference type="GO" id="GO:0004252">
    <property type="term" value="F:serine-type endopeptidase activity"/>
    <property type="evidence" value="ECO:0007669"/>
    <property type="project" value="UniProtKB-EC"/>
</dbReference>
<dbReference type="InterPro" id="IPR023302">
    <property type="entry name" value="Pept_S9A_N"/>
</dbReference>
<dbReference type="Pfam" id="PF02897">
    <property type="entry name" value="Peptidase_S9_N"/>
    <property type="match status" value="1"/>
</dbReference>
<dbReference type="PRINTS" id="PR00862">
    <property type="entry name" value="PROLIGOPTASE"/>
</dbReference>
<dbReference type="GO" id="GO:0005829">
    <property type="term" value="C:cytosol"/>
    <property type="evidence" value="ECO:0007669"/>
    <property type="project" value="TreeGrafter"/>
</dbReference>
<gene>
    <name evidence="9" type="ORF">G0Q06_05815</name>
</gene>
<feature type="chain" id="PRO_5025516739" description="prolyl oligopeptidase" evidence="6">
    <location>
        <begin position="21"/>
        <end position="727"/>
    </location>
</feature>
<evidence type="ECO:0000256" key="6">
    <source>
        <dbReference type="SAM" id="SignalP"/>
    </source>
</evidence>
<keyword evidence="5" id="KW-0720">Serine protease</keyword>
<comment type="catalytic activity">
    <reaction evidence="1">
        <text>Hydrolysis of Pro-|-Xaa &gt;&gt; Ala-|-Xaa in oligopeptides.</text>
        <dbReference type="EC" id="3.4.21.26"/>
    </reaction>
</comment>
<dbReference type="Proteomes" id="UP000478417">
    <property type="component" value="Unassembled WGS sequence"/>
</dbReference>
<evidence type="ECO:0000313" key="9">
    <source>
        <dbReference type="EMBL" id="NDV61961.1"/>
    </source>
</evidence>
<dbReference type="SUPFAM" id="SSF53474">
    <property type="entry name" value="alpha/beta-Hydrolases"/>
    <property type="match status" value="1"/>
</dbReference>
<evidence type="ECO:0000256" key="4">
    <source>
        <dbReference type="ARBA" id="ARBA00022801"/>
    </source>
</evidence>
<keyword evidence="3" id="KW-0645">Protease</keyword>
<organism evidence="9 10">
    <name type="scientific">Oceanipulchritudo coccoides</name>
    <dbReference type="NCBI Taxonomy" id="2706888"/>
    <lineage>
        <taxon>Bacteria</taxon>
        <taxon>Pseudomonadati</taxon>
        <taxon>Verrucomicrobiota</taxon>
        <taxon>Opitutia</taxon>
        <taxon>Puniceicoccales</taxon>
        <taxon>Oceanipulchritudinaceae</taxon>
        <taxon>Oceanipulchritudo</taxon>
    </lineage>
</organism>
<keyword evidence="10" id="KW-1185">Reference proteome</keyword>
<proteinExistence type="predicted"/>
<sequence>MFTRSMFSLGLLACLPATLALPLQLTGTIPVPYPETPVREVVHEYGTVRLPDSFAWLEEDETPEVEAWFRAQNQFARERIGEMPGRKEIFERIQEIDTAKTVQIYSFGRAAERYFYLKREVDEEVGSLYYRDGIESEGRLIIDPSEFIDDDGVHAIDGYSPSYDGSLVAVQIAPGGSEIPNVYIFDVETGEPRDVMIPRIRGGIVWLEDQSGFFYRQLREGYLDEDPVERYKRTPSKFHRLGDNPENDRILASYDDRPTPGLGPVDGVYVYNYPETNHTFAYVSHGVDRAFSLYYAEDVDLDSDAQIDWKEICTREDRIEDFALSKESIFLLSSKDAPRRMILKGDIEDFSKDQLEVILPESDKVLTGLSFLGERLYATGMQGGIDFIMTHDPREPESGFKEIELPLIGRVTMLRNDYRENDVFISLTSWERAPAYYRYDPDNGSVSLSSLRPLGPFDAPEGLVTKRVLVQSHDGVEVPLTIIHKDSLELDGTNPTILYGYGAYGISMRPSFGPTRLAWLERGGVFTVAHVRGGGEFGKEWHDGGLIETKRNSWLDLHACAEYLIDEGYTSASHLGAMGGSMGGVLVGRAVTSRPELYGAIVSSVGNHNPVRNHRRANGPANYPEYGNPLDPEEFPYVLAMDSYFAVRDGIQYPPVLLTSGYNDSRVDPWMPGKMAARLQQADPEGGPFFMRVEFEAGHGGVARSDVWEEQADVYTFLFWALSDRPE</sequence>
<evidence type="ECO:0000256" key="2">
    <source>
        <dbReference type="ARBA" id="ARBA00011897"/>
    </source>
</evidence>
<dbReference type="SUPFAM" id="SSF50993">
    <property type="entry name" value="Peptidase/esterase 'gauge' domain"/>
    <property type="match status" value="1"/>
</dbReference>
<dbReference type="InterPro" id="IPR029058">
    <property type="entry name" value="AB_hydrolase_fold"/>
</dbReference>
<evidence type="ECO:0000256" key="5">
    <source>
        <dbReference type="ARBA" id="ARBA00022825"/>
    </source>
</evidence>